<dbReference type="OrthoDB" id="4348522at2759"/>
<evidence type="ECO:0000256" key="3">
    <source>
        <dbReference type="ARBA" id="ARBA00022833"/>
    </source>
</evidence>
<protein>
    <recommendedName>
        <fullName evidence="5">RING-type domain-containing protein</fullName>
    </recommendedName>
</protein>
<evidence type="ECO:0000256" key="1">
    <source>
        <dbReference type="ARBA" id="ARBA00022723"/>
    </source>
</evidence>
<dbReference type="PROSITE" id="PS50089">
    <property type="entry name" value="ZF_RING_2"/>
    <property type="match status" value="1"/>
</dbReference>
<proteinExistence type="predicted"/>
<dbReference type="Gene3D" id="3.30.40.10">
    <property type="entry name" value="Zinc/RING finger domain, C3HC4 (zinc finger)"/>
    <property type="match status" value="1"/>
</dbReference>
<feature type="domain" description="RING-type" evidence="5">
    <location>
        <begin position="193"/>
        <end position="234"/>
    </location>
</feature>
<dbReference type="GO" id="GO:0061630">
    <property type="term" value="F:ubiquitin protein ligase activity"/>
    <property type="evidence" value="ECO:0007669"/>
    <property type="project" value="TreeGrafter"/>
</dbReference>
<dbReference type="InterPro" id="IPR013083">
    <property type="entry name" value="Znf_RING/FYVE/PHD"/>
</dbReference>
<dbReference type="Proteomes" id="UP000631114">
    <property type="component" value="Unassembled WGS sequence"/>
</dbReference>
<sequence>MSTAHLPVEHYRQYRVKVVKYGAGWREEDPVENANDSCVIIKVSITKVDQCTTIDDRQIGLGLVQGPFDTYSERLRFSFLRKTNVAQHIPHLGSVLQSYPIEVFFETQKYISWICEKAADAVEGIKPRELGIDIQIEVTRTLVCDEQHYQLQQSLLELIDEANGNKLVPAAPSFVKALKTKKFDKRDSKIDQCAVCFDEYLMGVYVTVMPCSHTYHRHCIEPWLKKTNTCPLCRQQIPT</sequence>
<evidence type="ECO:0000256" key="4">
    <source>
        <dbReference type="PROSITE-ProRule" id="PRU00175"/>
    </source>
</evidence>
<dbReference type="SUPFAM" id="SSF57850">
    <property type="entry name" value="RING/U-box"/>
    <property type="match status" value="1"/>
</dbReference>
<dbReference type="PANTHER" id="PTHR45931">
    <property type="entry name" value="SI:CH211-59O9.10"/>
    <property type="match status" value="1"/>
</dbReference>
<organism evidence="6 7">
    <name type="scientific">Coptis chinensis</name>
    <dbReference type="NCBI Taxonomy" id="261450"/>
    <lineage>
        <taxon>Eukaryota</taxon>
        <taxon>Viridiplantae</taxon>
        <taxon>Streptophyta</taxon>
        <taxon>Embryophyta</taxon>
        <taxon>Tracheophyta</taxon>
        <taxon>Spermatophyta</taxon>
        <taxon>Magnoliopsida</taxon>
        <taxon>Ranunculales</taxon>
        <taxon>Ranunculaceae</taxon>
        <taxon>Coptidoideae</taxon>
        <taxon>Coptis</taxon>
    </lineage>
</organism>
<evidence type="ECO:0000313" key="7">
    <source>
        <dbReference type="Proteomes" id="UP000631114"/>
    </source>
</evidence>
<dbReference type="CDD" id="cd16454">
    <property type="entry name" value="RING-H2_PA-TM-RING"/>
    <property type="match status" value="1"/>
</dbReference>
<keyword evidence="1" id="KW-0479">Metal-binding</keyword>
<dbReference type="PANTHER" id="PTHR45931:SF3">
    <property type="entry name" value="RING ZINC FINGER-CONTAINING PROTEIN"/>
    <property type="match status" value="1"/>
</dbReference>
<evidence type="ECO:0000259" key="5">
    <source>
        <dbReference type="PROSITE" id="PS50089"/>
    </source>
</evidence>
<keyword evidence="7" id="KW-1185">Reference proteome</keyword>
<dbReference type="Pfam" id="PF13639">
    <property type="entry name" value="zf-RING_2"/>
    <property type="match status" value="1"/>
</dbReference>
<keyword evidence="2 4" id="KW-0863">Zinc-finger</keyword>
<accession>A0A835M0P8</accession>
<dbReference type="GO" id="GO:0008270">
    <property type="term" value="F:zinc ion binding"/>
    <property type="evidence" value="ECO:0007669"/>
    <property type="project" value="UniProtKB-KW"/>
</dbReference>
<dbReference type="SMART" id="SM00184">
    <property type="entry name" value="RING"/>
    <property type="match status" value="1"/>
</dbReference>
<reference evidence="6 7" key="1">
    <citation type="submission" date="2020-10" db="EMBL/GenBank/DDBJ databases">
        <title>The Coptis chinensis genome and diversification of protoberbering-type alkaloids.</title>
        <authorList>
            <person name="Wang B."/>
            <person name="Shu S."/>
            <person name="Song C."/>
            <person name="Liu Y."/>
        </authorList>
    </citation>
    <scope>NUCLEOTIDE SEQUENCE [LARGE SCALE GENOMIC DNA]</scope>
    <source>
        <strain evidence="6">HL-2020</strain>
        <tissue evidence="6">Leaf</tissue>
    </source>
</reference>
<evidence type="ECO:0000256" key="2">
    <source>
        <dbReference type="ARBA" id="ARBA00022771"/>
    </source>
</evidence>
<dbReference type="GO" id="GO:0005634">
    <property type="term" value="C:nucleus"/>
    <property type="evidence" value="ECO:0007669"/>
    <property type="project" value="TreeGrafter"/>
</dbReference>
<dbReference type="EMBL" id="JADFTS010000003">
    <property type="protein sequence ID" value="KAF9614620.1"/>
    <property type="molecule type" value="Genomic_DNA"/>
</dbReference>
<gene>
    <name evidence="6" type="ORF">IFM89_019597</name>
</gene>
<dbReference type="InterPro" id="IPR051834">
    <property type="entry name" value="RING_finger_E3_ligase"/>
</dbReference>
<dbReference type="GO" id="GO:0006511">
    <property type="term" value="P:ubiquitin-dependent protein catabolic process"/>
    <property type="evidence" value="ECO:0007669"/>
    <property type="project" value="TreeGrafter"/>
</dbReference>
<dbReference type="AlphaFoldDB" id="A0A835M0P8"/>
<evidence type="ECO:0000313" key="6">
    <source>
        <dbReference type="EMBL" id="KAF9614620.1"/>
    </source>
</evidence>
<keyword evidence="3" id="KW-0862">Zinc</keyword>
<name>A0A835M0P8_9MAGN</name>
<comment type="caution">
    <text evidence="6">The sequence shown here is derived from an EMBL/GenBank/DDBJ whole genome shotgun (WGS) entry which is preliminary data.</text>
</comment>
<dbReference type="InterPro" id="IPR001841">
    <property type="entry name" value="Znf_RING"/>
</dbReference>